<protein>
    <submittedName>
        <fullName evidence="1">Uncharacterized protein</fullName>
    </submittedName>
</protein>
<dbReference type="Proteomes" id="UP000637628">
    <property type="component" value="Unassembled WGS sequence"/>
</dbReference>
<dbReference type="EMBL" id="BOML01000023">
    <property type="protein sequence ID" value="GIE01611.1"/>
    <property type="molecule type" value="Genomic_DNA"/>
</dbReference>
<keyword evidence="2" id="KW-1185">Reference proteome</keyword>
<organism evidence="1 2">
    <name type="scientific">Paractinoplanes durhamensis</name>
    <dbReference type="NCBI Taxonomy" id="113563"/>
    <lineage>
        <taxon>Bacteria</taxon>
        <taxon>Bacillati</taxon>
        <taxon>Actinomycetota</taxon>
        <taxon>Actinomycetes</taxon>
        <taxon>Micromonosporales</taxon>
        <taxon>Micromonosporaceae</taxon>
        <taxon>Paractinoplanes</taxon>
    </lineage>
</organism>
<accession>A0ABQ3YVN8</accession>
<sequence>MSSSRKTLVSLTAALVAGGVLLFAPPGRGQSDTKPVSAALAWPGAKRGSLPADLPDGTAFTPDWFVDASTSIGTALSKDGKALRLLIRGTGGALRQFRQLPISGDVSFPAVTVSGDDVVWAEGHGNRSPQLWTAGLRDSRPPRQITGDTGDARFYQSEHDLLVADGRVHWVAAAANDGTEVRSVPLAGGPVEVTPQAGTWQLSAWPWLVDGVTSAAGATTLRNLTTGQDVAVPRNDRAVTNCSPTWCRVVSLTKDGVKIELVHPDGGNRQEVAEGTPETAITDVGVLDRFEVYALTGGNADLTGNAGLLIYDLKHKQTVEVSPDAANVVYRGGVLSWSTGTQDLFLRHSLDLRTV</sequence>
<evidence type="ECO:0000313" key="2">
    <source>
        <dbReference type="Proteomes" id="UP000637628"/>
    </source>
</evidence>
<reference evidence="1 2" key="1">
    <citation type="submission" date="2021-01" db="EMBL/GenBank/DDBJ databases">
        <title>Whole genome shotgun sequence of Actinoplanes durhamensis NBRC 14914.</title>
        <authorList>
            <person name="Komaki H."/>
            <person name="Tamura T."/>
        </authorList>
    </citation>
    <scope>NUCLEOTIDE SEQUENCE [LARGE SCALE GENOMIC DNA]</scope>
    <source>
        <strain evidence="1 2">NBRC 14914</strain>
    </source>
</reference>
<evidence type="ECO:0000313" key="1">
    <source>
        <dbReference type="EMBL" id="GIE01611.1"/>
    </source>
</evidence>
<dbReference type="SUPFAM" id="SSF69304">
    <property type="entry name" value="Tricorn protease N-terminal domain"/>
    <property type="match status" value="1"/>
</dbReference>
<proteinExistence type="predicted"/>
<gene>
    <name evidence="1" type="ORF">Adu01nite_29610</name>
</gene>
<name>A0ABQ3YVN8_9ACTN</name>
<comment type="caution">
    <text evidence="1">The sequence shown here is derived from an EMBL/GenBank/DDBJ whole genome shotgun (WGS) entry which is preliminary data.</text>
</comment>